<comment type="caution">
    <text evidence="3">The sequence shown here is derived from an EMBL/GenBank/DDBJ whole genome shotgun (WGS) entry which is preliminary data.</text>
</comment>
<feature type="region of interest" description="Disordered" evidence="2">
    <location>
        <begin position="224"/>
        <end position="246"/>
    </location>
</feature>
<dbReference type="InterPro" id="IPR050270">
    <property type="entry name" value="DegV_domain_contain"/>
</dbReference>
<dbReference type="Gene3D" id="3.40.50.10170">
    <property type="match status" value="1"/>
</dbReference>
<dbReference type="EMBL" id="BMDC01000001">
    <property type="protein sequence ID" value="GGH57675.1"/>
    <property type="molecule type" value="Genomic_DNA"/>
</dbReference>
<organism evidence="3 4">
    <name type="scientific">Rothia aerolata</name>
    <dbReference type="NCBI Taxonomy" id="1812262"/>
    <lineage>
        <taxon>Bacteria</taxon>
        <taxon>Bacillati</taxon>
        <taxon>Actinomycetota</taxon>
        <taxon>Actinomycetes</taxon>
        <taxon>Micrococcales</taxon>
        <taxon>Micrococcaceae</taxon>
        <taxon>Rothia</taxon>
    </lineage>
</organism>
<evidence type="ECO:0000313" key="4">
    <source>
        <dbReference type="Proteomes" id="UP000600171"/>
    </source>
</evidence>
<evidence type="ECO:0000313" key="3">
    <source>
        <dbReference type="EMBL" id="GGH57675.1"/>
    </source>
</evidence>
<reference evidence="3 4" key="1">
    <citation type="journal article" date="2014" name="Int. J. Syst. Evol. Microbiol.">
        <title>Complete genome sequence of Corynebacterium casei LMG S-19264T (=DSM 44701T), isolated from a smear-ripened cheese.</title>
        <authorList>
            <consortium name="US DOE Joint Genome Institute (JGI-PGF)"/>
            <person name="Walter F."/>
            <person name="Albersmeier A."/>
            <person name="Kalinowski J."/>
            <person name="Ruckert C."/>
        </authorList>
    </citation>
    <scope>NUCLEOTIDE SEQUENCE [LARGE SCALE GENOMIC DNA]</scope>
    <source>
        <strain evidence="3 4">CCM 8669</strain>
    </source>
</reference>
<dbReference type="InterPro" id="IPR043168">
    <property type="entry name" value="DegV_C"/>
</dbReference>
<keyword evidence="1" id="KW-0446">Lipid-binding</keyword>
<gene>
    <name evidence="3" type="ORF">GCM10007359_03070</name>
</gene>
<dbReference type="AlphaFoldDB" id="A0A917IN89"/>
<evidence type="ECO:0000256" key="1">
    <source>
        <dbReference type="ARBA" id="ARBA00023121"/>
    </source>
</evidence>
<accession>A0A917IN89</accession>
<protein>
    <submittedName>
        <fullName evidence="3">DegV domain-containing protein</fullName>
    </submittedName>
</protein>
<dbReference type="PANTHER" id="PTHR33434:SF2">
    <property type="entry name" value="FATTY ACID-BINDING PROTEIN TM_1468"/>
    <property type="match status" value="1"/>
</dbReference>
<dbReference type="SUPFAM" id="SSF82549">
    <property type="entry name" value="DAK1/DegV-like"/>
    <property type="match status" value="1"/>
</dbReference>
<dbReference type="InterPro" id="IPR003797">
    <property type="entry name" value="DegV"/>
</dbReference>
<name>A0A917IN89_9MICC</name>
<dbReference type="NCBIfam" id="TIGR00762">
    <property type="entry name" value="DegV"/>
    <property type="match status" value="1"/>
</dbReference>
<dbReference type="Proteomes" id="UP000600171">
    <property type="component" value="Unassembled WGS sequence"/>
</dbReference>
<evidence type="ECO:0000256" key="2">
    <source>
        <dbReference type="SAM" id="MobiDB-lite"/>
    </source>
</evidence>
<dbReference type="PANTHER" id="PTHR33434">
    <property type="entry name" value="DEGV DOMAIN-CONTAINING PROTEIN DR_1986-RELATED"/>
    <property type="match status" value="1"/>
</dbReference>
<dbReference type="PROSITE" id="PS51482">
    <property type="entry name" value="DEGV"/>
    <property type="match status" value="1"/>
</dbReference>
<dbReference type="GO" id="GO:0008289">
    <property type="term" value="F:lipid binding"/>
    <property type="evidence" value="ECO:0007669"/>
    <property type="project" value="UniProtKB-KW"/>
</dbReference>
<dbReference type="Gene3D" id="3.30.1180.10">
    <property type="match status" value="1"/>
</dbReference>
<dbReference type="RefSeq" id="WP_188358580.1">
    <property type="nucleotide sequence ID" value="NZ_BMDC01000001.1"/>
</dbReference>
<sequence>MSSVAIVTDSGAAIPDELLQTLQADGGLEVVPMPVTIGERTFDQNQGTSVFDEIVLAHALGQQVQTSSPAPGAFSAVYRKLAAQGYSAVVSIHLSSELSATYNSARIAAEEAPIPVFVIDSGTVSFAYGQVVCGAVELARQGISATELAAIALEMCENSTLFFMIPTLDAIRRGGRVHPALARVGQLLQIRPVGTVENGKLVYLERPRSLEAAQQILAELTETEVQRRHHSPAEMEHRRTPQPSGRLSAVQFCGNDSQAQTFAADLQLAGEQSPLISPLPPVLSAHTGVGALAIIIY</sequence>
<dbReference type="Pfam" id="PF02645">
    <property type="entry name" value="DegV"/>
    <property type="match status" value="1"/>
</dbReference>
<keyword evidence="4" id="KW-1185">Reference proteome</keyword>
<proteinExistence type="predicted"/>